<dbReference type="GO" id="GO:0043139">
    <property type="term" value="F:5'-3' DNA helicase activity"/>
    <property type="evidence" value="ECO:0007669"/>
    <property type="project" value="Ensembl"/>
</dbReference>
<dbReference type="InterPro" id="IPR050534">
    <property type="entry name" value="Coronavir_polyprotein_1ab"/>
</dbReference>
<dbReference type="GO" id="GO:0044877">
    <property type="term" value="F:protein-containing complex binding"/>
    <property type="evidence" value="ECO:0007669"/>
    <property type="project" value="Ensembl"/>
</dbReference>
<dbReference type="GO" id="GO:0005829">
    <property type="term" value="C:cytosol"/>
    <property type="evidence" value="ECO:0007669"/>
    <property type="project" value="Ensembl"/>
</dbReference>
<reference evidence="5" key="2">
    <citation type="submission" date="2025-09" db="UniProtKB">
        <authorList>
            <consortium name="Ensembl"/>
        </authorList>
    </citation>
    <scope>IDENTIFICATION</scope>
</reference>
<accession>A0A2K6ENQ8</accession>
<dbReference type="GO" id="GO:0006269">
    <property type="term" value="P:DNA replication, synthesis of primer"/>
    <property type="evidence" value="ECO:0007669"/>
    <property type="project" value="Ensembl"/>
</dbReference>
<dbReference type="GO" id="GO:0005739">
    <property type="term" value="C:mitochondrion"/>
    <property type="evidence" value="ECO:0007669"/>
    <property type="project" value="Ensembl"/>
</dbReference>
<dbReference type="GO" id="GO:2000042">
    <property type="term" value="P:negative regulation of double-strand break repair via homologous recombination"/>
    <property type="evidence" value="ECO:0007669"/>
    <property type="project" value="Ensembl"/>
</dbReference>
<feature type="region of interest" description="Disordered" evidence="3">
    <location>
        <begin position="388"/>
        <end position="430"/>
    </location>
</feature>
<dbReference type="Pfam" id="PF13604">
    <property type="entry name" value="AAA_30"/>
    <property type="match status" value="1"/>
</dbReference>
<name>A0A2K6ENQ8_PROCO</name>
<dbReference type="GO" id="GO:0016604">
    <property type="term" value="C:nuclear body"/>
    <property type="evidence" value="ECO:0007669"/>
    <property type="project" value="Ensembl"/>
</dbReference>
<keyword evidence="2" id="KW-0067">ATP-binding</keyword>
<evidence type="ECO:0000313" key="6">
    <source>
        <dbReference type="Proteomes" id="UP000233160"/>
    </source>
</evidence>
<keyword evidence="1" id="KW-0547">Nucleotide-binding</keyword>
<feature type="compositionally biased region" description="Basic and acidic residues" evidence="3">
    <location>
        <begin position="389"/>
        <end position="412"/>
    </location>
</feature>
<dbReference type="GO" id="GO:0005524">
    <property type="term" value="F:ATP binding"/>
    <property type="evidence" value="ECO:0007669"/>
    <property type="project" value="UniProtKB-KW"/>
</dbReference>
<dbReference type="Proteomes" id="UP000233160">
    <property type="component" value="Unassembled WGS sequence"/>
</dbReference>
<dbReference type="GO" id="GO:0035861">
    <property type="term" value="C:site of double-strand break"/>
    <property type="evidence" value="ECO:0007669"/>
    <property type="project" value="Ensembl"/>
</dbReference>
<organism evidence="5 6">
    <name type="scientific">Propithecus coquereli</name>
    <name type="common">Coquerel's sifaka</name>
    <name type="synonym">Propithecus verreauxi coquereli</name>
    <dbReference type="NCBI Taxonomy" id="379532"/>
    <lineage>
        <taxon>Eukaryota</taxon>
        <taxon>Metazoa</taxon>
        <taxon>Chordata</taxon>
        <taxon>Craniata</taxon>
        <taxon>Vertebrata</taxon>
        <taxon>Euteleostomi</taxon>
        <taxon>Mammalia</taxon>
        <taxon>Eutheria</taxon>
        <taxon>Euarchontoglires</taxon>
        <taxon>Primates</taxon>
        <taxon>Strepsirrhini</taxon>
        <taxon>Lemuriformes</taxon>
        <taxon>Indriidae</taxon>
        <taxon>Propithecus</taxon>
    </lineage>
</organism>
<dbReference type="STRING" id="379532.ENSPCOP00000003359"/>
<dbReference type="AlphaFoldDB" id="A0A2K6ENQ8"/>
<dbReference type="InterPro" id="IPR027417">
    <property type="entry name" value="P-loop_NTPase"/>
</dbReference>
<dbReference type="GO" id="GO:0005662">
    <property type="term" value="C:DNA replication factor A complex"/>
    <property type="evidence" value="ECO:0007669"/>
    <property type="project" value="Ensembl"/>
</dbReference>
<dbReference type="GO" id="GO:0006974">
    <property type="term" value="P:DNA damage response"/>
    <property type="evidence" value="ECO:0007669"/>
    <property type="project" value="Ensembl"/>
</dbReference>
<evidence type="ECO:0000256" key="2">
    <source>
        <dbReference type="ARBA" id="ARBA00022840"/>
    </source>
</evidence>
<evidence type="ECO:0000256" key="1">
    <source>
        <dbReference type="ARBA" id="ARBA00022741"/>
    </source>
</evidence>
<protein>
    <submittedName>
        <fullName evidence="5">DNA helicase B</fullName>
    </submittedName>
</protein>
<evidence type="ECO:0000259" key="4">
    <source>
        <dbReference type="Pfam" id="PF25894"/>
    </source>
</evidence>
<dbReference type="GO" id="GO:0017116">
    <property type="term" value="F:single-stranded DNA helicase activity"/>
    <property type="evidence" value="ECO:0007669"/>
    <property type="project" value="Ensembl"/>
</dbReference>
<dbReference type="GO" id="GO:1903775">
    <property type="term" value="P:regulation of DNA double-strand break processing"/>
    <property type="evidence" value="ECO:0007669"/>
    <property type="project" value="Ensembl"/>
</dbReference>
<dbReference type="InterPro" id="IPR058839">
    <property type="entry name" value="WHD_HELB"/>
</dbReference>
<dbReference type="GeneTree" id="ENSGT00390000006913"/>
<dbReference type="PANTHER" id="PTHR43788:SF6">
    <property type="entry name" value="DNA HELICASE B"/>
    <property type="match status" value="1"/>
</dbReference>
<feature type="domain" description="DNA helicase B winged helix" evidence="4">
    <location>
        <begin position="241"/>
        <end position="349"/>
    </location>
</feature>
<reference evidence="5" key="1">
    <citation type="submission" date="2025-08" db="UniProtKB">
        <authorList>
            <consortium name="Ensembl"/>
        </authorList>
    </citation>
    <scope>IDENTIFICATION</scope>
</reference>
<gene>
    <name evidence="5" type="primary">HELB</name>
</gene>
<dbReference type="PANTHER" id="PTHR43788">
    <property type="entry name" value="DNA2/NAM7 HELICASE FAMILY MEMBER"/>
    <property type="match status" value="1"/>
</dbReference>
<dbReference type="Gene3D" id="3.40.50.300">
    <property type="entry name" value="P-loop containing nucleotide triphosphate hydrolases"/>
    <property type="match status" value="1"/>
</dbReference>
<keyword evidence="6" id="KW-1185">Reference proteome</keyword>
<feature type="region of interest" description="Disordered" evidence="3">
    <location>
        <begin position="1"/>
        <end position="22"/>
    </location>
</feature>
<evidence type="ECO:0000313" key="5">
    <source>
        <dbReference type="Ensembl" id="ENSPCOP00000003359.1"/>
    </source>
</evidence>
<dbReference type="OMA" id="XISRRQF"/>
<proteinExistence type="predicted"/>
<dbReference type="Pfam" id="PF25894">
    <property type="entry name" value="WHD_HELB"/>
    <property type="match status" value="1"/>
</dbReference>
<dbReference type="Ensembl" id="ENSPCOT00000011510.1">
    <property type="protein sequence ID" value="ENSPCOP00000003359.1"/>
    <property type="gene ID" value="ENSPCOG00000010157.1"/>
</dbReference>
<dbReference type="SUPFAM" id="SSF52540">
    <property type="entry name" value="P-loop containing nucleoside triphosphate hydrolases"/>
    <property type="match status" value="1"/>
</dbReference>
<evidence type="ECO:0000256" key="3">
    <source>
        <dbReference type="SAM" id="MobiDB-lite"/>
    </source>
</evidence>
<sequence length="763" mass="87653">MAGSSQHLRELQGPLLPPKDLVEEDDDLLREDVEEDEDAVFVDAEELCSGGVKAGRLPGRLRVLIPDENTQERCIVFGRFPITGPWWRVKVQVKPVGSRCYQVQGFPSYFLQSDMSPPDQEQTCSVFLKECEVHDDDRIKFLAWVNEVSSYNDLNFENLRETLRTFYKEKRRKDQKQSAQNEQEELLPDCEMSLLMENKIPFINVMTALKFPKIMEFLPILLPRHFKWLIDSASKELLAKIEEILGTHPWKLGFSKITYRELKLLRCEASWMAFCQCTSLLQLMTDLEKNALIMYSKLKQMCREHGHTYVEEADLTSILSEHMSFHDAWESLKFLKDIGVVACEKACVFPYDLYQAERSIAFSICDLMKSPPWHLHVDVKKVLASIHTTKPENSRSDDASSESKPDETRLENPVDIADSQDSGDHIWTNGDNEINAEISEVQLDQDQVAALEMICSNAVTVISGKGGCGKTTIVSHLFKHIEQLEEREVKKACEDFEQDQDVPEEWITFTEQSQPDAVKAIEVLLTAPTGKATGLLRQKTGFHAYTLCQVNYSFYVWKNKMTNDRPWKFASVRVLVVDEGSLVSVGIFKSVLNLLCEHSKLKKLIILGKLKYYWNSKETVKSLNYKPLKSYFIMLNLYSAVKTLLQENDLQDAKTSQFIAFRRQDCDLINDCCCRHYTGHLIKDHQNRLVFGIGDKICCTKNAYLSELLPENTSGSQQDSDLDASRTPRDFSKNKHDFESNIRLCNGEIFFITNIEYLYCVRI</sequence>